<reference evidence="2 3" key="1">
    <citation type="submission" date="2020-03" db="EMBL/GenBank/DDBJ databases">
        <title>Sphingomonas sp. nov., isolated from fish.</title>
        <authorList>
            <person name="Hyun D.-W."/>
            <person name="Bae J.-W."/>
        </authorList>
    </citation>
    <scope>NUCLEOTIDE SEQUENCE [LARGE SCALE GENOMIC DNA]</scope>
    <source>
        <strain evidence="2 3">HDW15B</strain>
    </source>
</reference>
<protein>
    <submittedName>
        <fullName evidence="2">Uncharacterized protein</fullName>
    </submittedName>
</protein>
<keyword evidence="3" id="KW-1185">Reference proteome</keyword>
<dbReference type="EMBL" id="CP049869">
    <property type="protein sequence ID" value="QIK78770.1"/>
    <property type="molecule type" value="Genomic_DNA"/>
</dbReference>
<dbReference type="RefSeq" id="WP_166411162.1">
    <property type="nucleotide sequence ID" value="NZ_CP049869.1"/>
</dbReference>
<evidence type="ECO:0000313" key="2">
    <source>
        <dbReference type="EMBL" id="QIK78770.1"/>
    </source>
</evidence>
<dbReference type="AlphaFoldDB" id="A0A6G7YPV2"/>
<dbReference type="Proteomes" id="UP000503222">
    <property type="component" value="Chromosome"/>
</dbReference>
<keyword evidence="1" id="KW-0732">Signal</keyword>
<dbReference type="KEGG" id="spii:G7077_07535"/>
<dbReference type="PROSITE" id="PS51257">
    <property type="entry name" value="PROKAR_LIPOPROTEIN"/>
    <property type="match status" value="1"/>
</dbReference>
<organism evidence="2 3">
    <name type="scientific">Sphingomonas piscis</name>
    <dbReference type="NCBI Taxonomy" id="2714943"/>
    <lineage>
        <taxon>Bacteria</taxon>
        <taxon>Pseudomonadati</taxon>
        <taxon>Pseudomonadota</taxon>
        <taxon>Alphaproteobacteria</taxon>
        <taxon>Sphingomonadales</taxon>
        <taxon>Sphingomonadaceae</taxon>
        <taxon>Sphingomonas</taxon>
    </lineage>
</organism>
<feature type="signal peptide" evidence="1">
    <location>
        <begin position="1"/>
        <end position="20"/>
    </location>
</feature>
<name>A0A6G7YPV2_9SPHN</name>
<accession>A0A6G7YPV2</accession>
<gene>
    <name evidence="2" type="ORF">G7077_07535</name>
</gene>
<sequence>MRRIIIIAALLLAACTPDNVPPPATTTPAPVTPSTHVLTDVLGFTSGELIRRFGSPALQVREGTGLKMQWRGVACVLDAYLYPSTGNAERVTHVDTRLRSGAEASQAACIAALEAR</sequence>
<proteinExistence type="predicted"/>
<evidence type="ECO:0000256" key="1">
    <source>
        <dbReference type="SAM" id="SignalP"/>
    </source>
</evidence>
<evidence type="ECO:0000313" key="3">
    <source>
        <dbReference type="Proteomes" id="UP000503222"/>
    </source>
</evidence>
<feature type="chain" id="PRO_5026343608" evidence="1">
    <location>
        <begin position="21"/>
        <end position="116"/>
    </location>
</feature>